<dbReference type="HOGENOM" id="CLU_568834_0_0_1"/>
<gene>
    <name evidence="2" type="ORF">THOM_0917</name>
</gene>
<accession>L7JYK0</accession>
<sequence>VVGGKSMKKDYTFEITKHTLYFHENASIYGLSSTENHLLTAGSDCTVRCWHITLKSKKNKHVLCYPDSSSVSFAYCCTLTLPNSINTIRSCDKYVAVGTTMGEVYVFKEMGCTFEECMVRGGDGDSCNEIAFVRLGVIVCGFESGRLMMYEIIENDELKEKRNCTGTPEDNTEKNEIDNNELSNTIANSSVSEIVMQNDDQAPTNNSKVVKKRRIKPSQVTKLLSYKLLNVIKPHSLSVQGLSYNTKYNILSSFSKDKTMKVFYITNKMTIIGKFSDVFADEQEMILFRRYTFSHDNEFLFVGGCLGNLLQILHYPFCGTCVLGRIGPFEAHVSVIYEYGRRNYCTLPEKTNYESENAKLIKERWHKIINDGCVQSEGDDQESLSTNQPQENIREMIGDMSTMSGIGNGSEKENASNKFADPNMFVSMSCLNTKRFDDKKTENSDKNSGRVDHIPYNDAENVIIPDPRLSTEKNVSSNKDCDSTRTINLEIVNCTSIDEKNDQTCIDCIFNMNNYGFRISNIDKLVFFAVKNHLYCMNRTGIVCKMENISYKGITDIVSHKNVIFVSSVDGLLSSVRFLD</sequence>
<dbReference type="InParanoid" id="L7JYK0"/>
<dbReference type="SUPFAM" id="SSF50978">
    <property type="entry name" value="WD40 repeat-like"/>
    <property type="match status" value="1"/>
</dbReference>
<proteinExistence type="predicted"/>
<feature type="non-terminal residue" evidence="2">
    <location>
        <position position="1"/>
    </location>
</feature>
<dbReference type="AlphaFoldDB" id="L7JYK0"/>
<organism evidence="2 3">
    <name type="scientific">Trachipleistophora hominis</name>
    <name type="common">Microsporidian parasite</name>
    <dbReference type="NCBI Taxonomy" id="72359"/>
    <lineage>
        <taxon>Eukaryota</taxon>
        <taxon>Fungi</taxon>
        <taxon>Fungi incertae sedis</taxon>
        <taxon>Microsporidia</taxon>
        <taxon>Pleistophoridae</taxon>
        <taxon>Trachipleistophora</taxon>
    </lineage>
</organism>
<dbReference type="InterPro" id="IPR001680">
    <property type="entry name" value="WD40_rpt"/>
</dbReference>
<evidence type="ECO:0000313" key="3">
    <source>
        <dbReference type="Proteomes" id="UP000011185"/>
    </source>
</evidence>
<dbReference type="VEuPathDB" id="MicrosporidiaDB:THOM_0917"/>
<reference evidence="2 3" key="1">
    <citation type="journal article" date="2012" name="PLoS Pathog.">
        <title>The genome of the obligate intracellular parasite Trachipleistophora hominis: new insights into microsporidian genome dynamics and reductive evolution.</title>
        <authorList>
            <person name="Heinz E."/>
            <person name="Williams T.A."/>
            <person name="Nakjang S."/>
            <person name="Noel C.J."/>
            <person name="Swan D.C."/>
            <person name="Goldberg A.V."/>
            <person name="Harris S.R."/>
            <person name="Weinmaier T."/>
            <person name="Markert S."/>
            <person name="Becher D."/>
            <person name="Bernhardt J."/>
            <person name="Dagan T."/>
            <person name="Hacker C."/>
            <person name="Lucocq J.M."/>
            <person name="Schweder T."/>
            <person name="Rattei T."/>
            <person name="Hall N."/>
            <person name="Hirt R.P."/>
            <person name="Embley T.M."/>
        </authorList>
    </citation>
    <scope>NUCLEOTIDE SEQUENCE [LARGE SCALE GENOMIC DNA]</scope>
</reference>
<dbReference type="SMART" id="SM00320">
    <property type="entry name" value="WD40"/>
    <property type="match status" value="3"/>
</dbReference>
<feature type="region of interest" description="Disordered" evidence="1">
    <location>
        <begin position="162"/>
        <end position="182"/>
    </location>
</feature>
<evidence type="ECO:0000313" key="2">
    <source>
        <dbReference type="EMBL" id="ELQ76121.1"/>
    </source>
</evidence>
<dbReference type="InterPro" id="IPR015943">
    <property type="entry name" value="WD40/YVTN_repeat-like_dom_sf"/>
</dbReference>
<dbReference type="Pfam" id="PF00400">
    <property type="entry name" value="WD40"/>
    <property type="match status" value="1"/>
</dbReference>
<name>L7JYK0_TRAHO</name>
<keyword evidence="3" id="KW-1185">Reference proteome</keyword>
<dbReference type="STRING" id="72359.L7JYK0"/>
<dbReference type="EMBL" id="JH993873">
    <property type="protein sequence ID" value="ELQ76121.1"/>
    <property type="molecule type" value="Genomic_DNA"/>
</dbReference>
<dbReference type="Gene3D" id="2.130.10.10">
    <property type="entry name" value="YVTN repeat-like/Quinoprotein amine dehydrogenase"/>
    <property type="match status" value="1"/>
</dbReference>
<dbReference type="InterPro" id="IPR036322">
    <property type="entry name" value="WD40_repeat_dom_sf"/>
</dbReference>
<dbReference type="OrthoDB" id="71227at2759"/>
<evidence type="ECO:0000256" key="1">
    <source>
        <dbReference type="SAM" id="MobiDB-lite"/>
    </source>
</evidence>
<dbReference type="OMA" id="QEMILFR"/>
<dbReference type="Proteomes" id="UP000011185">
    <property type="component" value="Unassembled WGS sequence"/>
</dbReference>
<protein>
    <submittedName>
        <fullName evidence="2">Putative WD40 repeat, subgroup, WD40/YVTN repeat-like-containing domain protein</fullName>
    </submittedName>
</protein>